<dbReference type="InterPro" id="IPR011990">
    <property type="entry name" value="TPR-like_helical_dom_sf"/>
</dbReference>
<accession>F8KSY2</accession>
<dbReference type="KEGG" id="hbi:HBZC1_09300"/>
<dbReference type="eggNOG" id="COG1729">
    <property type="taxonomic scope" value="Bacteria"/>
</dbReference>
<evidence type="ECO:0000313" key="1">
    <source>
        <dbReference type="EMBL" id="CCB79916.1"/>
    </source>
</evidence>
<evidence type="ECO:0000313" key="2">
    <source>
        <dbReference type="Proteomes" id="UP000008387"/>
    </source>
</evidence>
<dbReference type="GO" id="GO:0016740">
    <property type="term" value="F:transferase activity"/>
    <property type="evidence" value="ECO:0007669"/>
    <property type="project" value="UniProtKB-KW"/>
</dbReference>
<name>F8KSY2_HELBC</name>
<reference evidence="1 2" key="1">
    <citation type="journal article" date="2011" name="J. Bacteriol.">
        <title>Genome sequence of Helicobacter bizzozeronii strain CIII-1, an isolate from human gastric mucosa.</title>
        <authorList>
            <person name="Schott T."/>
            <person name="Rossi M."/>
            <person name="Hanninen M.L."/>
        </authorList>
    </citation>
    <scope>NUCLEOTIDE SEQUENCE [LARGE SCALE GENOMIC DNA]</scope>
    <source>
        <strain evidence="1 2">CIII-1</strain>
    </source>
</reference>
<sequence>MALADMSCILAVATKHKERFIWLAKIKHKPAFSSYMARQCAYQQKHYPKAIKFYKQSVAIKNQAKYTPTLLWNMAQAYKALKDGKNYKNTLHQLTQYPESQQGKRALAILQQK</sequence>
<keyword evidence="2" id="KW-1185">Reference proteome</keyword>
<organism evidence="1 2">
    <name type="scientific">Helicobacter bizzozeronii (strain CIII-1)</name>
    <dbReference type="NCBI Taxonomy" id="1002804"/>
    <lineage>
        <taxon>Bacteria</taxon>
        <taxon>Pseudomonadati</taxon>
        <taxon>Campylobacterota</taxon>
        <taxon>Epsilonproteobacteria</taxon>
        <taxon>Campylobacterales</taxon>
        <taxon>Helicobacteraceae</taxon>
        <taxon>Helicobacter</taxon>
    </lineage>
</organism>
<dbReference type="Gene3D" id="1.25.40.10">
    <property type="entry name" value="Tetratricopeptide repeat domain"/>
    <property type="match status" value="1"/>
</dbReference>
<dbReference type="RefSeq" id="WP_013890369.1">
    <property type="nucleotide sequence ID" value="NC_015674.1"/>
</dbReference>
<protein>
    <submittedName>
        <fullName evidence="1">TPR repeat containing exported protein putative periplasmic protein contains a protein prenylyltransferase domain</fullName>
    </submittedName>
</protein>
<dbReference type="EMBL" id="FR871757">
    <property type="protein sequence ID" value="CCB79916.1"/>
    <property type="molecule type" value="Genomic_DNA"/>
</dbReference>
<dbReference type="Proteomes" id="UP000008387">
    <property type="component" value="Chromosome"/>
</dbReference>
<keyword evidence="1" id="KW-0808">Transferase</keyword>
<proteinExistence type="predicted"/>
<gene>
    <name evidence="1" type="ordered locus">HBZC1_09300</name>
</gene>
<dbReference type="STRING" id="1002804.HBZC1_09300"/>
<dbReference type="HOGENOM" id="CLU_2129993_0_0_7"/>
<dbReference type="AlphaFoldDB" id="F8KSY2"/>
<dbReference type="SUPFAM" id="SSF48452">
    <property type="entry name" value="TPR-like"/>
    <property type="match status" value="1"/>
</dbReference>